<reference evidence="1" key="2">
    <citation type="submission" date="2021-04" db="EMBL/GenBank/DDBJ databases">
        <authorList>
            <person name="Gilroy R."/>
        </authorList>
    </citation>
    <scope>NUCLEOTIDE SEQUENCE</scope>
    <source>
        <strain evidence="1">ChiHjej9B8-1298</strain>
    </source>
</reference>
<reference evidence="1" key="1">
    <citation type="journal article" date="2021" name="PeerJ">
        <title>Extensive microbial diversity within the chicken gut microbiome revealed by metagenomics and culture.</title>
        <authorList>
            <person name="Gilroy R."/>
            <person name="Ravi A."/>
            <person name="Getino M."/>
            <person name="Pursley I."/>
            <person name="Horton D.L."/>
            <person name="Alikhan N.F."/>
            <person name="Baker D."/>
            <person name="Gharbi K."/>
            <person name="Hall N."/>
            <person name="Watson M."/>
            <person name="Adriaenssens E.M."/>
            <person name="Foster-Nyarko E."/>
            <person name="Jarju S."/>
            <person name="Secka A."/>
            <person name="Antonio M."/>
            <person name="Oren A."/>
            <person name="Chaudhuri R.R."/>
            <person name="La Ragione R."/>
            <person name="Hildebrand F."/>
            <person name="Pallen M.J."/>
        </authorList>
    </citation>
    <scope>NUCLEOTIDE SEQUENCE</scope>
    <source>
        <strain evidence="1">ChiHjej9B8-1298</strain>
    </source>
</reference>
<organism evidence="1 2">
    <name type="scientific">Candidatus Bacteroides merdigallinarum</name>
    <dbReference type="NCBI Taxonomy" id="2838473"/>
    <lineage>
        <taxon>Bacteria</taxon>
        <taxon>Pseudomonadati</taxon>
        <taxon>Bacteroidota</taxon>
        <taxon>Bacteroidia</taxon>
        <taxon>Bacteroidales</taxon>
        <taxon>Bacteroidaceae</taxon>
        <taxon>Bacteroides</taxon>
    </lineage>
</organism>
<gene>
    <name evidence="1" type="ORF">H9814_04450</name>
</gene>
<dbReference type="Proteomes" id="UP000824028">
    <property type="component" value="Unassembled WGS sequence"/>
</dbReference>
<comment type="caution">
    <text evidence="1">The sequence shown here is derived from an EMBL/GenBank/DDBJ whole genome shotgun (WGS) entry which is preliminary data.</text>
</comment>
<evidence type="ECO:0000313" key="1">
    <source>
        <dbReference type="EMBL" id="HIZ32786.1"/>
    </source>
</evidence>
<evidence type="ECO:0000313" key="2">
    <source>
        <dbReference type="Proteomes" id="UP000824028"/>
    </source>
</evidence>
<proteinExistence type="predicted"/>
<dbReference type="AlphaFoldDB" id="A0A9D2E8M9"/>
<protein>
    <submittedName>
        <fullName evidence="1">Uncharacterized protein</fullName>
    </submittedName>
</protein>
<sequence>MTLFAGPVDDVKKQINQIKKSSQYIYAESTAPTEADARAYAEERLYDEVNKWVATQKKLKGSANLVVNNRKELWTTLSMPRGSNMFRYFVYVKKSDILPTENAVVIANENLPAVEEKLQPTLPEAIQVVADYTDYYKMAEKVKQLKEEGKIEEYARYASLDDPDECYLVIYNKEAQVVAVLTPGPERLNVKTGKPDGIANYRGCGAIGIKVD</sequence>
<dbReference type="EMBL" id="DXBX01000032">
    <property type="protein sequence ID" value="HIZ32786.1"/>
    <property type="molecule type" value="Genomic_DNA"/>
</dbReference>
<name>A0A9D2E8M9_9BACE</name>
<accession>A0A9D2E8M9</accession>